<dbReference type="PANTHER" id="PTHR24020">
    <property type="entry name" value="COLLAGEN ALPHA"/>
    <property type="match status" value="1"/>
</dbReference>
<dbReference type="PROSITE" id="PS50234">
    <property type="entry name" value="VWFA"/>
    <property type="match status" value="1"/>
</dbReference>
<dbReference type="InterPro" id="IPR050525">
    <property type="entry name" value="ECM_Assembly_Org"/>
</dbReference>
<sequence>MMNCFRQIFIILAFTCGSCQSFIFNNKKVDCLMSPWSEWSDVYGFGERRKERVILRYPDNGGKPCPNDTEITEITLQKPTVQATATQVITGFLQRNLKPNHSSNRRMVKRSDPIGLFRDLLIIIDSSGSIGSSSYEIAKRQTGELIGLLCPVPDPFNSRRLNGYNRAALIQFSTNAVEEFDFDDKHGIAELKAAIQAVPYQNGMTCTGDAFYKAIQMFTSSKGARQGTKHEVLIVTDGKSNCGRSISTVVPMLHAKADVFGLMIGDFSPDGKRELASYVSKPVVDHLFAVDDFRDLERLLNLIKGEIDQNHPCVHFDLSKK</sequence>
<dbReference type="Pfam" id="PF00092">
    <property type="entry name" value="VWA"/>
    <property type="match status" value="1"/>
</dbReference>
<evidence type="ECO:0000256" key="1">
    <source>
        <dbReference type="SAM" id="SignalP"/>
    </source>
</evidence>
<dbReference type="AlphaFoldDB" id="A0A8B6GSG4"/>
<dbReference type="PANTHER" id="PTHR24020:SF87">
    <property type="entry name" value="COLLAGEN ALPHA-1(VI) CHAIN-LIKE"/>
    <property type="match status" value="1"/>
</dbReference>
<keyword evidence="1" id="KW-0732">Signal</keyword>
<evidence type="ECO:0000313" key="3">
    <source>
        <dbReference type="EMBL" id="VDI68432.1"/>
    </source>
</evidence>
<dbReference type="OrthoDB" id="5964156at2759"/>
<accession>A0A8B6GSG4</accession>
<dbReference type="CDD" id="cd01450">
    <property type="entry name" value="vWFA_subfamily_ECM"/>
    <property type="match status" value="1"/>
</dbReference>
<comment type="caution">
    <text evidence="3">The sequence shown here is derived from an EMBL/GenBank/DDBJ whole genome shotgun (WGS) entry which is preliminary data.</text>
</comment>
<dbReference type="SMART" id="SM00327">
    <property type="entry name" value="VWA"/>
    <property type="match status" value="1"/>
</dbReference>
<name>A0A8B6GSG4_MYTGA</name>
<organism evidence="3 4">
    <name type="scientific">Mytilus galloprovincialis</name>
    <name type="common">Mediterranean mussel</name>
    <dbReference type="NCBI Taxonomy" id="29158"/>
    <lineage>
        <taxon>Eukaryota</taxon>
        <taxon>Metazoa</taxon>
        <taxon>Spiralia</taxon>
        <taxon>Lophotrochozoa</taxon>
        <taxon>Mollusca</taxon>
        <taxon>Bivalvia</taxon>
        <taxon>Autobranchia</taxon>
        <taxon>Pteriomorphia</taxon>
        <taxon>Mytilida</taxon>
        <taxon>Mytiloidea</taxon>
        <taxon>Mytilidae</taxon>
        <taxon>Mytilinae</taxon>
        <taxon>Mytilus</taxon>
    </lineage>
</organism>
<feature type="domain" description="VWFA" evidence="2">
    <location>
        <begin position="119"/>
        <end position="303"/>
    </location>
</feature>
<proteinExistence type="predicted"/>
<dbReference type="SUPFAM" id="SSF53300">
    <property type="entry name" value="vWA-like"/>
    <property type="match status" value="1"/>
</dbReference>
<dbReference type="Gene3D" id="3.40.50.410">
    <property type="entry name" value="von Willebrand factor, type A domain"/>
    <property type="match status" value="1"/>
</dbReference>
<dbReference type="PRINTS" id="PR00453">
    <property type="entry name" value="VWFADOMAIN"/>
</dbReference>
<dbReference type="InterPro" id="IPR036383">
    <property type="entry name" value="TSP1_rpt_sf"/>
</dbReference>
<dbReference type="InterPro" id="IPR002035">
    <property type="entry name" value="VWF_A"/>
</dbReference>
<dbReference type="EMBL" id="UYJE01008907">
    <property type="protein sequence ID" value="VDI68432.1"/>
    <property type="molecule type" value="Genomic_DNA"/>
</dbReference>
<gene>
    <name evidence="3" type="ORF">MGAL_10B085500</name>
</gene>
<reference evidence="3" key="1">
    <citation type="submission" date="2018-11" db="EMBL/GenBank/DDBJ databases">
        <authorList>
            <person name="Alioto T."/>
            <person name="Alioto T."/>
        </authorList>
    </citation>
    <scope>NUCLEOTIDE SEQUENCE</scope>
</reference>
<evidence type="ECO:0000259" key="2">
    <source>
        <dbReference type="PROSITE" id="PS50234"/>
    </source>
</evidence>
<feature type="chain" id="PRO_5032462427" description="VWFA domain-containing protein" evidence="1">
    <location>
        <begin position="22"/>
        <end position="321"/>
    </location>
</feature>
<dbReference type="InterPro" id="IPR036465">
    <property type="entry name" value="vWFA_dom_sf"/>
</dbReference>
<dbReference type="Gene3D" id="2.20.100.10">
    <property type="entry name" value="Thrombospondin type-1 (TSP1) repeat"/>
    <property type="match status" value="1"/>
</dbReference>
<dbReference type="Proteomes" id="UP000596742">
    <property type="component" value="Unassembled WGS sequence"/>
</dbReference>
<feature type="signal peptide" evidence="1">
    <location>
        <begin position="1"/>
        <end position="21"/>
    </location>
</feature>
<protein>
    <recommendedName>
        <fullName evidence="2">VWFA domain-containing protein</fullName>
    </recommendedName>
</protein>
<evidence type="ECO:0000313" key="4">
    <source>
        <dbReference type="Proteomes" id="UP000596742"/>
    </source>
</evidence>
<keyword evidence="4" id="KW-1185">Reference proteome</keyword>